<keyword evidence="3" id="KW-1185">Reference proteome</keyword>
<evidence type="ECO:0000313" key="3">
    <source>
        <dbReference type="Proteomes" id="UP000005551"/>
    </source>
</evidence>
<dbReference type="STRING" id="1189621.A3SI_06814"/>
<reference evidence="2 3" key="1">
    <citation type="submission" date="2012-05" db="EMBL/GenBank/DDBJ databases">
        <title>Genome sequence of Nitritalea halalkaliphila LW7.</title>
        <authorList>
            <person name="Jangir P.K."/>
            <person name="Singh A."/>
            <person name="Shivaji S."/>
            <person name="Sharma R."/>
        </authorList>
    </citation>
    <scope>NUCLEOTIDE SEQUENCE [LARGE SCALE GENOMIC DNA]</scope>
    <source>
        <strain evidence="2 3">LW7</strain>
    </source>
</reference>
<comment type="caution">
    <text evidence="2">The sequence shown here is derived from an EMBL/GenBank/DDBJ whole genome shotgun (WGS) entry which is preliminary data.</text>
</comment>
<sequence length="188" mass="22532">MFVTFVGLTWSLVPGSTSDSVRYMAKVQKYHYSTLSFFELYMQGDEIDVFSELLIYSVSRFTSYGWVLMVFQAVVFGFFFSRNMAYVFRKLEGEMKPLVWILFLTFFVIVPIWSFNGFRFWTATHIFAYGLLPYLFEGKRKNLIWCFVTPFIFHYAFTVPLFILLIFFVFRNRLHIYFGLFVFSLFFV</sequence>
<evidence type="ECO:0000313" key="2">
    <source>
        <dbReference type="EMBL" id="EIM77278.1"/>
    </source>
</evidence>
<organism evidence="2 3">
    <name type="scientific">Nitritalea halalkaliphila LW7</name>
    <dbReference type="NCBI Taxonomy" id="1189621"/>
    <lineage>
        <taxon>Bacteria</taxon>
        <taxon>Pseudomonadati</taxon>
        <taxon>Bacteroidota</taxon>
        <taxon>Cytophagia</taxon>
        <taxon>Cytophagales</taxon>
        <taxon>Cyclobacteriaceae</taxon>
        <taxon>Nitritalea</taxon>
    </lineage>
</organism>
<keyword evidence="1" id="KW-1133">Transmembrane helix</keyword>
<proteinExistence type="predicted"/>
<name>I5C626_9BACT</name>
<dbReference type="AlphaFoldDB" id="I5C626"/>
<protein>
    <submittedName>
        <fullName evidence="2">Uncharacterized protein</fullName>
    </submittedName>
</protein>
<feature type="transmembrane region" description="Helical" evidence="1">
    <location>
        <begin position="120"/>
        <end position="136"/>
    </location>
</feature>
<evidence type="ECO:0000256" key="1">
    <source>
        <dbReference type="SAM" id="Phobius"/>
    </source>
</evidence>
<dbReference type="EMBL" id="AJYA01000015">
    <property type="protein sequence ID" value="EIM77278.1"/>
    <property type="molecule type" value="Genomic_DNA"/>
</dbReference>
<feature type="transmembrane region" description="Helical" evidence="1">
    <location>
        <begin position="143"/>
        <end position="170"/>
    </location>
</feature>
<feature type="transmembrane region" description="Helical" evidence="1">
    <location>
        <begin position="64"/>
        <end position="85"/>
    </location>
</feature>
<accession>I5C626</accession>
<feature type="transmembrane region" description="Helical" evidence="1">
    <location>
        <begin position="97"/>
        <end position="114"/>
    </location>
</feature>
<keyword evidence="1" id="KW-0812">Transmembrane</keyword>
<dbReference type="Proteomes" id="UP000005551">
    <property type="component" value="Unassembled WGS sequence"/>
</dbReference>
<keyword evidence="1" id="KW-0472">Membrane</keyword>
<gene>
    <name evidence="2" type="ORF">A3SI_06814</name>
</gene>